<gene>
    <name evidence="2" type="ORF">CHARACLAT_023382</name>
</gene>
<feature type="compositionally biased region" description="Basic and acidic residues" evidence="1">
    <location>
        <begin position="50"/>
        <end position="64"/>
    </location>
</feature>
<feature type="region of interest" description="Disordered" evidence="1">
    <location>
        <begin position="1"/>
        <end position="79"/>
    </location>
</feature>
<sequence>MSSIPEKLMNTLPHSASSTHSPCLKHPHHILTTEHSDGKARAPCNAPPDSTHKRNRADTTECRTHNGTPTPHQDGTDSPKMIYLHEQTGATRWHCCLAKRMSWVRFPAGGLSGHEDYMFSRCICGFCPSTPASSHRFQKHDC</sequence>
<evidence type="ECO:0000256" key="1">
    <source>
        <dbReference type="SAM" id="MobiDB-lite"/>
    </source>
</evidence>
<name>A0ABU7DX32_9TELE</name>
<feature type="compositionally biased region" description="Polar residues" evidence="1">
    <location>
        <begin position="12"/>
        <end position="21"/>
    </location>
</feature>
<feature type="compositionally biased region" description="Basic and acidic residues" evidence="1">
    <location>
        <begin position="31"/>
        <end position="40"/>
    </location>
</feature>
<reference evidence="2 3" key="1">
    <citation type="submission" date="2021-06" db="EMBL/GenBank/DDBJ databases">
        <authorList>
            <person name="Palmer J.M."/>
        </authorList>
    </citation>
    <scope>NUCLEOTIDE SEQUENCE [LARGE SCALE GENOMIC DNA]</scope>
    <source>
        <strain evidence="2 3">CL_MEX2019</strain>
        <tissue evidence="2">Muscle</tissue>
    </source>
</reference>
<organism evidence="2 3">
    <name type="scientific">Characodon lateralis</name>
    <dbReference type="NCBI Taxonomy" id="208331"/>
    <lineage>
        <taxon>Eukaryota</taxon>
        <taxon>Metazoa</taxon>
        <taxon>Chordata</taxon>
        <taxon>Craniata</taxon>
        <taxon>Vertebrata</taxon>
        <taxon>Euteleostomi</taxon>
        <taxon>Actinopterygii</taxon>
        <taxon>Neopterygii</taxon>
        <taxon>Teleostei</taxon>
        <taxon>Neoteleostei</taxon>
        <taxon>Acanthomorphata</taxon>
        <taxon>Ovalentaria</taxon>
        <taxon>Atherinomorphae</taxon>
        <taxon>Cyprinodontiformes</taxon>
        <taxon>Goodeidae</taxon>
        <taxon>Characodon</taxon>
    </lineage>
</organism>
<comment type="caution">
    <text evidence="2">The sequence shown here is derived from an EMBL/GenBank/DDBJ whole genome shotgun (WGS) entry which is preliminary data.</text>
</comment>
<proteinExistence type="predicted"/>
<dbReference type="Proteomes" id="UP001352852">
    <property type="component" value="Unassembled WGS sequence"/>
</dbReference>
<keyword evidence="3" id="KW-1185">Reference proteome</keyword>
<evidence type="ECO:0000313" key="3">
    <source>
        <dbReference type="Proteomes" id="UP001352852"/>
    </source>
</evidence>
<protein>
    <submittedName>
        <fullName evidence="2">Uncharacterized protein</fullName>
    </submittedName>
</protein>
<accession>A0ABU7DX32</accession>
<dbReference type="EMBL" id="JAHUTJ010035263">
    <property type="protein sequence ID" value="MED6278398.1"/>
    <property type="molecule type" value="Genomic_DNA"/>
</dbReference>
<evidence type="ECO:0000313" key="2">
    <source>
        <dbReference type="EMBL" id="MED6278398.1"/>
    </source>
</evidence>